<evidence type="ECO:0000313" key="3">
    <source>
        <dbReference type="EMBL" id="AGI69241.1"/>
    </source>
</evidence>
<dbReference type="EMBL" id="CP003740">
    <property type="protein sequence ID" value="AGI69241.1"/>
    <property type="molecule type" value="Genomic_DNA"/>
</dbReference>
<reference evidence="3 4" key="1">
    <citation type="journal article" date="2013" name="PLoS ONE">
        <title>Poles Apart: Arctic and Antarctic Octadecabacter strains Share High Genome Plasticity and a New Type of Xanthorhodopsin.</title>
        <authorList>
            <person name="Vollmers J."/>
            <person name="Voget S."/>
            <person name="Dietrich S."/>
            <person name="Gollnow K."/>
            <person name="Smits M."/>
            <person name="Meyer K."/>
            <person name="Brinkhoff T."/>
            <person name="Simon M."/>
            <person name="Daniel R."/>
        </authorList>
    </citation>
    <scope>NUCLEOTIDE SEQUENCE [LARGE SCALE GENOMIC DNA]</scope>
    <source>
        <strain evidence="3 4">307</strain>
    </source>
</reference>
<protein>
    <submittedName>
        <fullName evidence="3">Xanthine dehydrogenase accessory protein XdhC</fullName>
    </submittedName>
</protein>
<dbReference type="Proteomes" id="UP000005307">
    <property type="component" value="Chromosome"/>
</dbReference>
<dbReference type="STRING" id="391626.OAN307_c37880"/>
<dbReference type="PANTHER" id="PTHR30388:SF6">
    <property type="entry name" value="XANTHINE DEHYDROGENASE SUBUNIT A-RELATED"/>
    <property type="match status" value="1"/>
</dbReference>
<dbReference type="InterPro" id="IPR027051">
    <property type="entry name" value="XdhC_Rossmann_dom"/>
</dbReference>
<accession>M9RFM5</accession>
<dbReference type="InterPro" id="IPR052698">
    <property type="entry name" value="MoCofactor_Util/Proc"/>
</dbReference>
<proteinExistence type="predicted"/>
<gene>
    <name evidence="3" type="primary">xdhC</name>
    <name evidence="3" type="ORF">OAN307_c37880</name>
</gene>
<dbReference type="AlphaFoldDB" id="M9RFM5"/>
<feature type="domain" description="XdhC- CoxI" evidence="1">
    <location>
        <begin position="4"/>
        <end position="57"/>
    </location>
</feature>
<evidence type="ECO:0000259" key="2">
    <source>
        <dbReference type="Pfam" id="PF13478"/>
    </source>
</evidence>
<dbReference type="eggNOG" id="COG1975">
    <property type="taxonomic scope" value="Bacteria"/>
</dbReference>
<dbReference type="HOGENOM" id="CLU_041115_4_0_5"/>
<dbReference type="KEGG" id="oat:OAN307_c37880"/>
<sequence length="254" mass="26491">MSGFVTISVTATKGSVPREAGATMRVWADRQDGTIGGGALEFEATHIARRMLAGGPEKVQRTIPLGPDLGQCCGGAVTLDFSHKALESDPTEPPLWIWGAGHVGRAIAGVVAPLNDRHITLIDTAANRMPNSLPANVSPLVASDPVRAVAHAPQDADHLILTYSHDIDLALCDSLLRHGFGSVGLIGSATKWARFRSRLASMGHRGEQIARIACPIGDPSFGKHPQAIAISVAAALILNSANATTVPKAGDRTG</sequence>
<dbReference type="RefSeq" id="WP_015501184.1">
    <property type="nucleotide sequence ID" value="NC_020911.1"/>
</dbReference>
<keyword evidence="4" id="KW-1185">Reference proteome</keyword>
<organism evidence="3 4">
    <name type="scientific">Octadecabacter antarcticus 307</name>
    <dbReference type="NCBI Taxonomy" id="391626"/>
    <lineage>
        <taxon>Bacteria</taxon>
        <taxon>Pseudomonadati</taxon>
        <taxon>Pseudomonadota</taxon>
        <taxon>Alphaproteobacteria</taxon>
        <taxon>Rhodobacterales</taxon>
        <taxon>Roseobacteraceae</taxon>
        <taxon>Octadecabacter</taxon>
    </lineage>
</organism>
<dbReference type="PANTHER" id="PTHR30388">
    <property type="entry name" value="ALDEHYDE OXIDOREDUCTASE MOLYBDENUM COFACTOR ASSEMBLY PROTEIN"/>
    <property type="match status" value="1"/>
</dbReference>
<evidence type="ECO:0000313" key="4">
    <source>
        <dbReference type="Proteomes" id="UP000005307"/>
    </source>
</evidence>
<dbReference type="Pfam" id="PF13478">
    <property type="entry name" value="XdhC_C"/>
    <property type="match status" value="1"/>
</dbReference>
<dbReference type="Pfam" id="PF02625">
    <property type="entry name" value="XdhC_CoxI"/>
    <property type="match status" value="1"/>
</dbReference>
<name>M9RFM5_9RHOB</name>
<feature type="domain" description="XdhC Rossmann" evidence="2">
    <location>
        <begin position="95"/>
        <end position="235"/>
    </location>
</feature>
<dbReference type="OrthoDB" id="61481at2"/>
<evidence type="ECO:0000259" key="1">
    <source>
        <dbReference type="Pfam" id="PF02625"/>
    </source>
</evidence>
<dbReference type="Gene3D" id="3.40.50.720">
    <property type="entry name" value="NAD(P)-binding Rossmann-like Domain"/>
    <property type="match status" value="1"/>
</dbReference>
<dbReference type="NCBIfam" id="TIGR02964">
    <property type="entry name" value="xanthine_xdhC"/>
    <property type="match status" value="1"/>
</dbReference>
<dbReference type="InterPro" id="IPR014308">
    <property type="entry name" value="Xanthine_DH_XdhC"/>
</dbReference>
<dbReference type="InterPro" id="IPR003777">
    <property type="entry name" value="XdhC_CoxI"/>
</dbReference>